<dbReference type="AlphaFoldDB" id="A0AA36MWS0"/>
<evidence type="ECO:0000313" key="2">
    <source>
        <dbReference type="EMBL" id="CAJ1381648.1"/>
    </source>
</evidence>
<proteinExistence type="predicted"/>
<name>A0AA36MWS0_9DINO</name>
<accession>A0AA36MWS0</accession>
<dbReference type="SUPFAM" id="SSF53335">
    <property type="entry name" value="S-adenosyl-L-methionine-dependent methyltransferases"/>
    <property type="match status" value="1"/>
</dbReference>
<feature type="chain" id="PRO_5041212090" description="Peptidylprolyl isomerase" evidence="1">
    <location>
        <begin position="22"/>
        <end position="403"/>
    </location>
</feature>
<evidence type="ECO:0000256" key="1">
    <source>
        <dbReference type="SAM" id="SignalP"/>
    </source>
</evidence>
<sequence length="403" mass="43155">MPFAGMKVSQLMLAVVLFGSGERLATLMADTSSVLRQRPGWGAGAGLEMQAKLTAVTQHNGRRLVSKSYLPEACGRLAQRTGRWMSSTTPVWMEGGTSYLELVGNDRFRLAYAAHVVERVPDLVTLLNDVASILAPGGELRLAVLDKRYCFDFRRRMRRCTVGIPASFVERISAWPAGDLGCAVWLGETWCAPARPKRRTCHGGTLKSCQCRTGSAFQGTRLLQIVAVRRSRSCLLAAACAVLALAPLRSVAWLSPAACRRQLFTGLGLGLLPNLPALAEEQVPLGSIPVDMVATAVGEKVTTPNGVIYEPLEMGTSEGGLRNGPPRGGANVVLRYKAHIDGFDGPVFDSSELRGSRKPNKIDAVECRLNVDWGGEDLGKETGGAQGVQELLLLMQGAGNGIG</sequence>
<dbReference type="EMBL" id="CAUJNA010000830">
    <property type="protein sequence ID" value="CAJ1381648.1"/>
    <property type="molecule type" value="Genomic_DNA"/>
</dbReference>
<feature type="signal peptide" evidence="1">
    <location>
        <begin position="1"/>
        <end position="21"/>
    </location>
</feature>
<reference evidence="2" key="1">
    <citation type="submission" date="2023-08" db="EMBL/GenBank/DDBJ databases">
        <authorList>
            <person name="Chen Y."/>
            <person name="Shah S."/>
            <person name="Dougan E. K."/>
            <person name="Thang M."/>
            <person name="Chan C."/>
        </authorList>
    </citation>
    <scope>NUCLEOTIDE SEQUENCE</scope>
</reference>
<feature type="non-terminal residue" evidence="2">
    <location>
        <position position="1"/>
    </location>
</feature>
<dbReference type="InterPro" id="IPR029063">
    <property type="entry name" value="SAM-dependent_MTases_sf"/>
</dbReference>
<comment type="caution">
    <text evidence="2">The sequence shown here is derived from an EMBL/GenBank/DDBJ whole genome shotgun (WGS) entry which is preliminary data.</text>
</comment>
<evidence type="ECO:0000313" key="3">
    <source>
        <dbReference type="Proteomes" id="UP001178507"/>
    </source>
</evidence>
<protein>
    <recommendedName>
        <fullName evidence="4">Peptidylprolyl isomerase</fullName>
    </recommendedName>
</protein>
<gene>
    <name evidence="2" type="ORF">EVOR1521_LOCUS9267</name>
</gene>
<dbReference type="Proteomes" id="UP001178507">
    <property type="component" value="Unassembled WGS sequence"/>
</dbReference>
<evidence type="ECO:0008006" key="4">
    <source>
        <dbReference type="Google" id="ProtNLM"/>
    </source>
</evidence>
<keyword evidence="3" id="KW-1185">Reference proteome</keyword>
<organism evidence="2 3">
    <name type="scientific">Effrenium voratum</name>
    <dbReference type="NCBI Taxonomy" id="2562239"/>
    <lineage>
        <taxon>Eukaryota</taxon>
        <taxon>Sar</taxon>
        <taxon>Alveolata</taxon>
        <taxon>Dinophyceae</taxon>
        <taxon>Suessiales</taxon>
        <taxon>Symbiodiniaceae</taxon>
        <taxon>Effrenium</taxon>
    </lineage>
</organism>
<keyword evidence="1" id="KW-0732">Signal</keyword>